<protein>
    <submittedName>
        <fullName evidence="1">Uncharacterized protein</fullName>
    </submittedName>
</protein>
<organism evidence="1 2">
    <name type="scientific">Araneus ventricosus</name>
    <name type="common">Orbweaver spider</name>
    <name type="synonym">Epeira ventricosa</name>
    <dbReference type="NCBI Taxonomy" id="182803"/>
    <lineage>
        <taxon>Eukaryota</taxon>
        <taxon>Metazoa</taxon>
        <taxon>Ecdysozoa</taxon>
        <taxon>Arthropoda</taxon>
        <taxon>Chelicerata</taxon>
        <taxon>Arachnida</taxon>
        <taxon>Araneae</taxon>
        <taxon>Araneomorphae</taxon>
        <taxon>Entelegynae</taxon>
        <taxon>Araneoidea</taxon>
        <taxon>Araneidae</taxon>
        <taxon>Araneus</taxon>
    </lineage>
</organism>
<reference evidence="1 2" key="1">
    <citation type="journal article" date="2019" name="Sci. Rep.">
        <title>Orb-weaving spider Araneus ventricosus genome elucidates the spidroin gene catalogue.</title>
        <authorList>
            <person name="Kono N."/>
            <person name="Nakamura H."/>
            <person name="Ohtoshi R."/>
            <person name="Moran D.A.P."/>
            <person name="Shinohara A."/>
            <person name="Yoshida Y."/>
            <person name="Fujiwara M."/>
            <person name="Mori M."/>
            <person name="Tomita M."/>
            <person name="Arakawa K."/>
        </authorList>
    </citation>
    <scope>NUCLEOTIDE SEQUENCE [LARGE SCALE GENOMIC DNA]</scope>
</reference>
<sequence>MYRTTVICIHHTVDRQSVRYTADGILATYRRAALYHGTRRAACTTDRCTVRYRHLSVYRRRHLYPTLDRHSCTKSLASSVTCLRLIVICAQLVEAAFVPATCRRALPYHTRRAGIRTYTVDGYNTSSVICVPHSPSGICTHSSGHAFNFEDVSTRRAANTLVALPYARRAQHLYHHAVRH</sequence>
<dbReference type="AlphaFoldDB" id="A0A4Y2GF95"/>
<name>A0A4Y2GF95_ARAVE</name>
<gene>
    <name evidence="1" type="ORF">AVEN_51711_1</name>
</gene>
<dbReference type="EMBL" id="BGPR01001372">
    <property type="protein sequence ID" value="GBM52273.1"/>
    <property type="molecule type" value="Genomic_DNA"/>
</dbReference>
<proteinExistence type="predicted"/>
<keyword evidence="2" id="KW-1185">Reference proteome</keyword>
<evidence type="ECO:0000313" key="1">
    <source>
        <dbReference type="EMBL" id="GBM52273.1"/>
    </source>
</evidence>
<dbReference type="Proteomes" id="UP000499080">
    <property type="component" value="Unassembled WGS sequence"/>
</dbReference>
<comment type="caution">
    <text evidence="1">The sequence shown here is derived from an EMBL/GenBank/DDBJ whole genome shotgun (WGS) entry which is preliminary data.</text>
</comment>
<accession>A0A4Y2GF95</accession>
<evidence type="ECO:0000313" key="2">
    <source>
        <dbReference type="Proteomes" id="UP000499080"/>
    </source>
</evidence>